<dbReference type="Proteomes" id="UP001153678">
    <property type="component" value="Unassembled WGS sequence"/>
</dbReference>
<keyword evidence="10" id="KW-1185">Reference proteome</keyword>
<evidence type="ECO:0000256" key="3">
    <source>
        <dbReference type="ARBA" id="ARBA00022475"/>
    </source>
</evidence>
<evidence type="ECO:0000313" key="10">
    <source>
        <dbReference type="Proteomes" id="UP001153678"/>
    </source>
</evidence>
<feature type="transmembrane region" description="Helical" evidence="8">
    <location>
        <begin position="36"/>
        <end position="57"/>
    </location>
</feature>
<reference evidence="9" key="1">
    <citation type="submission" date="2022-08" db="EMBL/GenBank/DDBJ databases">
        <authorList>
            <person name="Kallberg Y."/>
            <person name="Tangrot J."/>
            <person name="Rosling A."/>
        </authorList>
    </citation>
    <scope>NUCLEOTIDE SEQUENCE</scope>
    <source>
        <strain evidence="9">Wild A</strain>
    </source>
</reference>
<dbReference type="OrthoDB" id="1368at2759"/>
<evidence type="ECO:0000256" key="5">
    <source>
        <dbReference type="ARBA" id="ARBA00022989"/>
    </source>
</evidence>
<dbReference type="InterPro" id="IPR044669">
    <property type="entry name" value="YneE/VCCN1/2-like"/>
</dbReference>
<keyword evidence="4 8" id="KW-0812">Transmembrane</keyword>
<name>A0A9W4SUN7_9GLOM</name>
<accession>A0A9W4SUN7</accession>
<dbReference type="GO" id="GO:0005254">
    <property type="term" value="F:chloride channel activity"/>
    <property type="evidence" value="ECO:0007669"/>
    <property type="project" value="InterPro"/>
</dbReference>
<keyword evidence="7 8" id="KW-0472">Membrane</keyword>
<sequence>MGRHSISRVEAPKLYNPYSYHRPHFVRWKGSVIPKVLPSTIAVTIVAIVVCIVQLAVGIKISIQSSFITILGFVVGLLLTYRTNTAYDRYWEGRRLWSTMVVAIRNLSRNIWVNIKDDDEINDLLEKKTAINLLLGFAVATKHYLREEDGSQYDDLKPLISNIKSDLPGFEPLNEQDLMKNVIKTGKQPSKKLFSSNEKLPSINHNLPLEISHYISSYIDIQRKKDNVDVPTTSSMYASLNSLVDCLTQFERILRSPIPLAYSIHLSQTVWIYCLSLPFQLVDTVKYVTIPIVFFATLVLMGIMQIGEEIENPFGYDENDLDLDDFCGILKRELNIITSHRKPTVEDWVYNSKNRPFGPNEVTASEASRLSIVEVRNLLTTSFNDDIRASINNINVVKENNESDITIRIN</sequence>
<protein>
    <submittedName>
        <fullName evidence="9">19766_t:CDS:1</fullName>
    </submittedName>
</protein>
<evidence type="ECO:0000256" key="2">
    <source>
        <dbReference type="ARBA" id="ARBA00022448"/>
    </source>
</evidence>
<dbReference type="Pfam" id="PF25539">
    <property type="entry name" value="Bestrophin_2"/>
    <property type="match status" value="1"/>
</dbReference>
<evidence type="ECO:0000313" key="9">
    <source>
        <dbReference type="EMBL" id="CAI2181226.1"/>
    </source>
</evidence>
<dbReference type="PANTHER" id="PTHR33281">
    <property type="entry name" value="UPF0187 PROTEIN YNEE"/>
    <property type="match status" value="1"/>
</dbReference>
<evidence type="ECO:0000256" key="7">
    <source>
        <dbReference type="ARBA" id="ARBA00023136"/>
    </source>
</evidence>
<dbReference type="PANTHER" id="PTHR33281:SF19">
    <property type="entry name" value="VOLTAGE-DEPENDENT ANION CHANNEL-FORMING PROTEIN YNEE"/>
    <property type="match status" value="1"/>
</dbReference>
<feature type="transmembrane region" description="Helical" evidence="8">
    <location>
        <begin position="285"/>
        <end position="304"/>
    </location>
</feature>
<dbReference type="GO" id="GO:0005886">
    <property type="term" value="C:plasma membrane"/>
    <property type="evidence" value="ECO:0007669"/>
    <property type="project" value="UniProtKB-SubCell"/>
</dbReference>
<keyword evidence="2" id="KW-0813">Transport</keyword>
<comment type="caution">
    <text evidence="9">The sequence shown here is derived from an EMBL/GenBank/DDBJ whole genome shotgun (WGS) entry which is preliminary data.</text>
</comment>
<proteinExistence type="predicted"/>
<keyword evidence="3" id="KW-1003">Cell membrane</keyword>
<evidence type="ECO:0000256" key="1">
    <source>
        <dbReference type="ARBA" id="ARBA00004651"/>
    </source>
</evidence>
<keyword evidence="6" id="KW-0406">Ion transport</keyword>
<comment type="subcellular location">
    <subcellularLocation>
        <location evidence="1">Cell membrane</location>
        <topology evidence="1">Multi-pass membrane protein</topology>
    </subcellularLocation>
</comment>
<dbReference type="EMBL" id="CAMKVN010002458">
    <property type="protein sequence ID" value="CAI2181226.1"/>
    <property type="molecule type" value="Genomic_DNA"/>
</dbReference>
<dbReference type="AlphaFoldDB" id="A0A9W4SUN7"/>
<evidence type="ECO:0000256" key="8">
    <source>
        <dbReference type="SAM" id="Phobius"/>
    </source>
</evidence>
<organism evidence="9 10">
    <name type="scientific">Funneliformis geosporum</name>
    <dbReference type="NCBI Taxonomy" id="1117311"/>
    <lineage>
        <taxon>Eukaryota</taxon>
        <taxon>Fungi</taxon>
        <taxon>Fungi incertae sedis</taxon>
        <taxon>Mucoromycota</taxon>
        <taxon>Glomeromycotina</taxon>
        <taxon>Glomeromycetes</taxon>
        <taxon>Glomerales</taxon>
        <taxon>Glomeraceae</taxon>
        <taxon>Funneliformis</taxon>
    </lineage>
</organism>
<feature type="transmembrane region" description="Helical" evidence="8">
    <location>
        <begin position="63"/>
        <end position="81"/>
    </location>
</feature>
<evidence type="ECO:0000256" key="6">
    <source>
        <dbReference type="ARBA" id="ARBA00023065"/>
    </source>
</evidence>
<keyword evidence="5 8" id="KW-1133">Transmembrane helix</keyword>
<evidence type="ECO:0000256" key="4">
    <source>
        <dbReference type="ARBA" id="ARBA00022692"/>
    </source>
</evidence>
<gene>
    <name evidence="9" type="ORF">FWILDA_LOCUS9977</name>
</gene>